<dbReference type="GO" id="GO:0004803">
    <property type="term" value="F:transposase activity"/>
    <property type="evidence" value="ECO:0007669"/>
    <property type="project" value="UniProtKB-UniRule"/>
</dbReference>
<keyword evidence="4 6" id="KW-0238">DNA-binding</keyword>
<evidence type="ECO:0000256" key="4">
    <source>
        <dbReference type="ARBA" id="ARBA00023125"/>
    </source>
</evidence>
<reference evidence="7 8" key="1">
    <citation type="submission" date="2018-06" db="EMBL/GenBank/DDBJ databases">
        <title>Towards the identification of Burkholderia cepacia strain which caused fatal septicemia.</title>
        <authorList>
            <person name="Bui L.A.T."/>
            <person name="Zakharova I.B."/>
            <person name="Shpak I.M."/>
            <person name="Teteryatnikova N."/>
            <person name="Ustinov D.V."/>
            <person name="Kuzyutina Y.A."/>
            <person name="Nguyen H.N."/>
            <person name="Antonov A.S."/>
            <person name="Avdyusheva E.F."/>
            <person name="Victorov D.V."/>
        </authorList>
    </citation>
    <scope>NUCLEOTIDE SEQUENCE [LARGE SCALE GENOMIC DNA]</scope>
    <source>
        <strain evidence="7 8">PT02</strain>
    </source>
</reference>
<dbReference type="InterPro" id="IPR001207">
    <property type="entry name" value="Transposase_mutator"/>
</dbReference>
<sequence length="416" mass="46061">MPRKPKAKPVDLPAIPAALLEQFGSGPMTAEAINAATMALKKALIERALGGEMSHHLGYPPGAAKPSAVTNQRNGTGAKTVLTEDGPIRIEVPRDRDGSFEPLLIPKHERRFTGFDDKIVAMYARGMTVREIQGFLQEQYGTEVSPDFISSVTDEVMAEVTAWQARPLEPMYPVVFFDALRVKIREDAVVRNKAIYLALGVLPDGTRDILGLWIEGTEGAKFWMKVFNDLKTRGVHDILIAVTDGLKGMPEALAAVFPATTLQTCIVHLIRNSLDYASWKDRRGLAAVIRPIYCAPSAEAAQAELDAFAAGPWGQKFPTVSAAWRNAWDRVIPFFAFPPAVRKVIYTTNAIENINSQLRKIIKTRGHFPTDEAATKLIWLALRNITADWGRAAHDWKAAMNQFAILYEDRFVRPSV</sequence>
<comment type="function">
    <text evidence="1 6">Required for the transposition of the insertion element.</text>
</comment>
<dbReference type="NCBIfam" id="NF033543">
    <property type="entry name" value="transpos_IS256"/>
    <property type="match status" value="1"/>
</dbReference>
<evidence type="ECO:0000256" key="5">
    <source>
        <dbReference type="ARBA" id="ARBA00023172"/>
    </source>
</evidence>
<proteinExistence type="inferred from homology"/>
<dbReference type="EMBL" id="QLUZ01000062">
    <property type="protein sequence ID" value="RAP96826.1"/>
    <property type="molecule type" value="Genomic_DNA"/>
</dbReference>
<comment type="similarity">
    <text evidence="2 6">Belongs to the transposase mutator family.</text>
</comment>
<dbReference type="RefSeq" id="WP_111943846.1">
    <property type="nucleotide sequence ID" value="NZ_QLUZ01000062.1"/>
</dbReference>
<dbReference type="PANTHER" id="PTHR33217">
    <property type="entry name" value="TRANSPOSASE FOR INSERTION SEQUENCE ELEMENT IS1081"/>
    <property type="match status" value="1"/>
</dbReference>
<protein>
    <recommendedName>
        <fullName evidence="6">Mutator family transposase</fullName>
    </recommendedName>
</protein>
<evidence type="ECO:0000256" key="3">
    <source>
        <dbReference type="ARBA" id="ARBA00022578"/>
    </source>
</evidence>
<dbReference type="GO" id="GO:0003677">
    <property type="term" value="F:DNA binding"/>
    <property type="evidence" value="ECO:0007669"/>
    <property type="project" value="UniProtKB-UniRule"/>
</dbReference>
<dbReference type="Pfam" id="PF00872">
    <property type="entry name" value="Transposase_mut"/>
    <property type="match status" value="1"/>
</dbReference>
<evidence type="ECO:0000313" key="7">
    <source>
        <dbReference type="EMBL" id="RAP96826.1"/>
    </source>
</evidence>
<keyword evidence="3 6" id="KW-0815">Transposition</keyword>
<keyword evidence="5 6" id="KW-0233">DNA recombination</keyword>
<dbReference type="GO" id="GO:0006313">
    <property type="term" value="P:DNA transposition"/>
    <property type="evidence" value="ECO:0007669"/>
    <property type="project" value="UniProtKB-UniRule"/>
</dbReference>
<name>A0AAQ0F425_BURCE</name>
<evidence type="ECO:0000256" key="2">
    <source>
        <dbReference type="ARBA" id="ARBA00010961"/>
    </source>
</evidence>
<evidence type="ECO:0000313" key="8">
    <source>
        <dbReference type="Proteomes" id="UP000248899"/>
    </source>
</evidence>
<organism evidence="7 8">
    <name type="scientific">Burkholderia cepacia</name>
    <name type="common">Pseudomonas cepacia</name>
    <dbReference type="NCBI Taxonomy" id="292"/>
    <lineage>
        <taxon>Bacteria</taxon>
        <taxon>Pseudomonadati</taxon>
        <taxon>Pseudomonadota</taxon>
        <taxon>Betaproteobacteria</taxon>
        <taxon>Burkholderiales</taxon>
        <taxon>Burkholderiaceae</taxon>
        <taxon>Burkholderia</taxon>
        <taxon>Burkholderia cepacia complex</taxon>
    </lineage>
</organism>
<dbReference type="PANTHER" id="PTHR33217:SF5">
    <property type="entry name" value="MUTATOR FAMILY TRANSPOSASE"/>
    <property type="match status" value="1"/>
</dbReference>
<evidence type="ECO:0000256" key="6">
    <source>
        <dbReference type="RuleBase" id="RU365089"/>
    </source>
</evidence>
<accession>A0AAQ0F425</accession>
<gene>
    <name evidence="7" type="ORF">DPR02_39240</name>
</gene>
<dbReference type="PROSITE" id="PS01007">
    <property type="entry name" value="TRANSPOSASE_MUTATOR"/>
    <property type="match status" value="1"/>
</dbReference>
<keyword evidence="6" id="KW-0814">Transposable element</keyword>
<dbReference type="AlphaFoldDB" id="A0AAQ0F425"/>
<comment type="caution">
    <text evidence="7">The sequence shown here is derived from an EMBL/GenBank/DDBJ whole genome shotgun (WGS) entry which is preliminary data.</text>
</comment>
<evidence type="ECO:0000256" key="1">
    <source>
        <dbReference type="ARBA" id="ARBA00002190"/>
    </source>
</evidence>
<dbReference type="Proteomes" id="UP000248899">
    <property type="component" value="Unassembled WGS sequence"/>
</dbReference>